<dbReference type="PROSITE" id="PS01096">
    <property type="entry name" value="PPIC_PPIASE_1"/>
    <property type="match status" value="1"/>
</dbReference>
<keyword evidence="1 7" id="KW-0732">Signal</keyword>
<dbReference type="InterPro" id="IPR046357">
    <property type="entry name" value="PPIase_dom_sf"/>
</dbReference>
<comment type="domain">
    <text evidence="7">The PPIase activity resides only in the second parvulin domain. The N-terminal region and the C-terminal tail are necessary and sufficient for the chaperone activity of SurA. The PPIase activity is dispensable for SurA to function as a chaperone. The N-terminal region and the C-terminal tail are also required for porin recognition.</text>
</comment>
<dbReference type="SUPFAM" id="SSF109998">
    <property type="entry name" value="Triger factor/SurA peptide-binding domain-like"/>
    <property type="match status" value="1"/>
</dbReference>
<dbReference type="Pfam" id="PF00639">
    <property type="entry name" value="Rotamase"/>
    <property type="match status" value="1"/>
</dbReference>
<proteinExistence type="inferred from homology"/>
<evidence type="ECO:0000259" key="8">
    <source>
        <dbReference type="PROSITE" id="PS50198"/>
    </source>
</evidence>
<name>A0ABS8BLU6_9NEIS</name>
<dbReference type="PANTHER" id="PTHR47637:SF1">
    <property type="entry name" value="CHAPERONE SURA"/>
    <property type="match status" value="1"/>
</dbReference>
<keyword evidence="6 7" id="KW-0413">Isomerase</keyword>
<feature type="chain" id="PRO_5044945281" description="Chaperone SurA" evidence="7">
    <location>
        <begin position="24"/>
        <end position="429"/>
    </location>
</feature>
<dbReference type="Pfam" id="PF09312">
    <property type="entry name" value="SurA_N"/>
    <property type="match status" value="1"/>
</dbReference>
<evidence type="ECO:0000256" key="7">
    <source>
        <dbReference type="HAMAP-Rule" id="MF_01183"/>
    </source>
</evidence>
<keyword evidence="2 7" id="KW-0677">Repeat</keyword>
<evidence type="ECO:0000313" key="9">
    <source>
        <dbReference type="EMBL" id="MCB5196713.1"/>
    </source>
</evidence>
<dbReference type="EMBL" id="JAJAWG010000006">
    <property type="protein sequence ID" value="MCB5196713.1"/>
    <property type="molecule type" value="Genomic_DNA"/>
</dbReference>
<dbReference type="InterPro" id="IPR023058">
    <property type="entry name" value="PPIase_PpiC_CS"/>
</dbReference>
<dbReference type="InterPro" id="IPR027304">
    <property type="entry name" value="Trigger_fact/SurA_dom_sf"/>
</dbReference>
<keyword evidence="5 7" id="KW-0143">Chaperone</keyword>
<keyword evidence="3 7" id="KW-0574">Periplasm</keyword>
<dbReference type="InterPro" id="IPR023034">
    <property type="entry name" value="PPIase_SurA"/>
</dbReference>
<organism evidence="9 10">
    <name type="scientific">Deefgea salmonis</name>
    <dbReference type="NCBI Taxonomy" id="2875502"/>
    <lineage>
        <taxon>Bacteria</taxon>
        <taxon>Pseudomonadati</taxon>
        <taxon>Pseudomonadota</taxon>
        <taxon>Betaproteobacteria</taxon>
        <taxon>Neisseriales</taxon>
        <taxon>Chitinibacteraceae</taxon>
        <taxon>Deefgea</taxon>
    </lineage>
</organism>
<evidence type="ECO:0000313" key="10">
    <source>
        <dbReference type="Proteomes" id="UP001198034"/>
    </source>
</evidence>
<evidence type="ECO:0000256" key="5">
    <source>
        <dbReference type="ARBA" id="ARBA00023186"/>
    </source>
</evidence>
<evidence type="ECO:0000256" key="6">
    <source>
        <dbReference type="ARBA" id="ARBA00023235"/>
    </source>
</evidence>
<feature type="domain" description="PpiC" evidence="8">
    <location>
        <begin position="172"/>
        <end position="273"/>
    </location>
</feature>
<dbReference type="PANTHER" id="PTHR47637">
    <property type="entry name" value="CHAPERONE SURA"/>
    <property type="match status" value="1"/>
</dbReference>
<gene>
    <name evidence="7" type="primary">surA</name>
    <name evidence="9" type="ORF">LG219_10590</name>
</gene>
<sequence precursor="true">MKTMTLLRTATLTLALFSSAAMAEIITADRVIAIVNRNAITQVELNQKINSIRKNLEQQKVQLPPEQVLQEQVLERMILDQLQTQYAQQLGIRVDDNQLEMAINRIAGQNQMSLPVFRKKLEETGMSWRGFRDQIRQEMLLARLKDREIDSKVVVTESEIDDYLKLAANKEQMEYNLAQIFIPLPENAAPDQIQARRLRIQAAKKELETGAAFASVAASYSADQNANSGGALGWRPAGSLPPAFTSLLDQLNPGGITDIVRSPAGFHLFKLLDKRSQQEQVVVDQSHVRHILIRSNEITSTTDAQQKLRQIRGRIEHGEKFEDLAKAFSDDASAPKGGDLGWLNPGETVPEFENAMNALKLGEVSQPIQTPFGFHLIRVDERRKQDVTLERARFKLRNELKQRKAEEQYDDWLRQLRDRAHVQLRLKDE</sequence>
<dbReference type="InterPro" id="IPR000297">
    <property type="entry name" value="PPIase_PpiC"/>
</dbReference>
<protein>
    <recommendedName>
        <fullName evidence="7">Chaperone SurA</fullName>
    </recommendedName>
    <alternativeName>
        <fullName evidence="7">Peptidyl-prolyl cis-trans isomerase SurA</fullName>
        <shortName evidence="7">PPIase SurA</shortName>
        <ecNumber evidence="7">5.2.1.8</ecNumber>
    </alternativeName>
    <alternativeName>
        <fullName evidence="7">Rotamase SurA</fullName>
    </alternativeName>
</protein>
<dbReference type="InterPro" id="IPR015391">
    <property type="entry name" value="SurA_N"/>
</dbReference>
<reference evidence="9 10" key="1">
    <citation type="submission" date="2021-10" db="EMBL/GenBank/DDBJ databases">
        <authorList>
            <person name="Chen M."/>
        </authorList>
    </citation>
    <scope>NUCLEOTIDE SEQUENCE [LARGE SCALE GENOMIC DNA]</scope>
    <source>
        <strain evidence="9 10">H3-26</strain>
    </source>
</reference>
<keyword evidence="4 7" id="KW-0697">Rotamase</keyword>
<evidence type="ECO:0000256" key="3">
    <source>
        <dbReference type="ARBA" id="ARBA00022764"/>
    </source>
</evidence>
<feature type="signal peptide" evidence="7">
    <location>
        <begin position="1"/>
        <end position="23"/>
    </location>
</feature>
<evidence type="ECO:0000256" key="4">
    <source>
        <dbReference type="ARBA" id="ARBA00023110"/>
    </source>
</evidence>
<dbReference type="SUPFAM" id="SSF54534">
    <property type="entry name" value="FKBP-like"/>
    <property type="match status" value="2"/>
</dbReference>
<dbReference type="PROSITE" id="PS50198">
    <property type="entry name" value="PPIC_PPIASE_2"/>
    <property type="match status" value="2"/>
</dbReference>
<dbReference type="Gene3D" id="3.10.50.40">
    <property type="match status" value="2"/>
</dbReference>
<dbReference type="EC" id="5.2.1.8" evidence="7"/>
<keyword evidence="10" id="KW-1185">Reference proteome</keyword>
<evidence type="ECO:0000256" key="1">
    <source>
        <dbReference type="ARBA" id="ARBA00022729"/>
    </source>
</evidence>
<dbReference type="InterPro" id="IPR050280">
    <property type="entry name" value="OMP_Chaperone_SurA"/>
</dbReference>
<dbReference type="Proteomes" id="UP001198034">
    <property type="component" value="Unassembled WGS sequence"/>
</dbReference>
<dbReference type="Gene3D" id="1.10.4030.10">
    <property type="entry name" value="Porin chaperone SurA, peptide-binding domain"/>
    <property type="match status" value="1"/>
</dbReference>
<dbReference type="GO" id="GO:0003755">
    <property type="term" value="F:peptidyl-prolyl cis-trans isomerase activity"/>
    <property type="evidence" value="ECO:0007669"/>
    <property type="project" value="UniProtKB-EC"/>
</dbReference>
<dbReference type="HAMAP" id="MF_01183">
    <property type="entry name" value="Chaperone_SurA"/>
    <property type="match status" value="1"/>
</dbReference>
<feature type="domain" description="PpiC" evidence="8">
    <location>
        <begin position="283"/>
        <end position="381"/>
    </location>
</feature>
<comment type="catalytic activity">
    <reaction evidence="7">
        <text>[protein]-peptidylproline (omega=180) = [protein]-peptidylproline (omega=0)</text>
        <dbReference type="Rhea" id="RHEA:16237"/>
        <dbReference type="Rhea" id="RHEA-COMP:10747"/>
        <dbReference type="Rhea" id="RHEA-COMP:10748"/>
        <dbReference type="ChEBI" id="CHEBI:83833"/>
        <dbReference type="ChEBI" id="CHEBI:83834"/>
        <dbReference type="EC" id="5.2.1.8"/>
    </reaction>
</comment>
<comment type="caution">
    <text evidence="9">The sequence shown here is derived from an EMBL/GenBank/DDBJ whole genome shotgun (WGS) entry which is preliminary data.</text>
</comment>
<evidence type="ECO:0000256" key="2">
    <source>
        <dbReference type="ARBA" id="ARBA00022737"/>
    </source>
</evidence>
<dbReference type="Pfam" id="PF13616">
    <property type="entry name" value="Rotamase_3"/>
    <property type="match status" value="1"/>
</dbReference>
<comment type="function">
    <text evidence="7">Chaperone involved in the correct folding and assembly of outer membrane proteins. Recognizes specific patterns of aromatic residues and the orientation of their side chains, which are found more frequently in integral outer membrane proteins. May act in both early periplasmic and late outer membrane-associated steps of protein maturation.</text>
</comment>
<accession>A0ABS8BLU6</accession>
<comment type="subcellular location">
    <subcellularLocation>
        <location evidence="7">Periplasm</location>
    </subcellularLocation>
    <text evidence="7">Is capable of associating with the outer membrane.</text>
</comment>
<dbReference type="RefSeq" id="WP_226764461.1">
    <property type="nucleotide sequence ID" value="NZ_JAJAWG010000006.1"/>
</dbReference>